<proteinExistence type="predicted"/>
<name>E4ZM67_LEPMJ</name>
<dbReference type="EMBL" id="FP929094">
    <property type="protein sequence ID" value="CBX92416.1"/>
    <property type="molecule type" value="Genomic_DNA"/>
</dbReference>
<accession>E4ZM67</accession>
<keyword evidence="2" id="KW-1185">Reference proteome</keyword>
<reference evidence="2" key="1">
    <citation type="journal article" date="2011" name="Nat. Commun.">
        <title>Effector diversification within compartments of the Leptosphaeria maculans genome affected by Repeat-Induced Point mutations.</title>
        <authorList>
            <person name="Rouxel T."/>
            <person name="Grandaubert J."/>
            <person name="Hane J.K."/>
            <person name="Hoede C."/>
            <person name="van de Wouw A.P."/>
            <person name="Couloux A."/>
            <person name="Dominguez V."/>
            <person name="Anthouard V."/>
            <person name="Bally P."/>
            <person name="Bourras S."/>
            <person name="Cozijnsen A.J."/>
            <person name="Ciuffetti L.M."/>
            <person name="Degrave A."/>
            <person name="Dilmaghani A."/>
            <person name="Duret L."/>
            <person name="Fudal I."/>
            <person name="Goodwin S.B."/>
            <person name="Gout L."/>
            <person name="Glaser N."/>
            <person name="Linglin J."/>
            <person name="Kema G.H.J."/>
            <person name="Lapalu N."/>
            <person name="Lawrence C.B."/>
            <person name="May K."/>
            <person name="Meyer M."/>
            <person name="Ollivier B."/>
            <person name="Poulain J."/>
            <person name="Schoch C.L."/>
            <person name="Simon A."/>
            <person name="Spatafora J.W."/>
            <person name="Stachowiak A."/>
            <person name="Turgeon B.G."/>
            <person name="Tyler B.M."/>
            <person name="Vincent D."/>
            <person name="Weissenbach J."/>
            <person name="Amselem J."/>
            <person name="Quesneville H."/>
            <person name="Oliver R.P."/>
            <person name="Wincker P."/>
            <person name="Balesdent M.-H."/>
            <person name="Howlett B.J."/>
        </authorList>
    </citation>
    <scope>NUCLEOTIDE SEQUENCE [LARGE SCALE GENOMIC DNA]</scope>
    <source>
        <strain evidence="2">JN3 / isolate v23.1.3 / race Av1-4-5-6-7-8</strain>
    </source>
</reference>
<protein>
    <submittedName>
        <fullName evidence="1">Predicted protein</fullName>
    </submittedName>
</protein>
<dbReference type="InParanoid" id="E4ZM67"/>
<sequence>MLASKAGWNLGVFGWYQFGLLLSQRLQAEHQETARYAVVMPNVTAERRARLEL</sequence>
<dbReference type="VEuPathDB" id="FungiDB:LEMA_P051220.1"/>
<evidence type="ECO:0000313" key="2">
    <source>
        <dbReference type="Proteomes" id="UP000002668"/>
    </source>
</evidence>
<dbReference type="HOGENOM" id="CLU_3069126_0_0_1"/>
<organism evidence="2">
    <name type="scientific">Leptosphaeria maculans (strain JN3 / isolate v23.1.3 / race Av1-4-5-6-7-8)</name>
    <name type="common">Blackleg fungus</name>
    <name type="synonym">Phoma lingam</name>
    <dbReference type="NCBI Taxonomy" id="985895"/>
    <lineage>
        <taxon>Eukaryota</taxon>
        <taxon>Fungi</taxon>
        <taxon>Dikarya</taxon>
        <taxon>Ascomycota</taxon>
        <taxon>Pezizomycotina</taxon>
        <taxon>Dothideomycetes</taxon>
        <taxon>Pleosporomycetidae</taxon>
        <taxon>Pleosporales</taxon>
        <taxon>Pleosporineae</taxon>
        <taxon>Leptosphaeriaceae</taxon>
        <taxon>Plenodomus</taxon>
        <taxon>Plenodomus lingam/Leptosphaeria maculans species complex</taxon>
    </lineage>
</organism>
<gene>
    <name evidence="1" type="ORF">LEMA_P051220.1</name>
</gene>
<dbReference type="AlphaFoldDB" id="E4ZM67"/>
<evidence type="ECO:0000313" key="1">
    <source>
        <dbReference type="EMBL" id="CBX92416.1"/>
    </source>
</evidence>
<dbReference type="Proteomes" id="UP000002668">
    <property type="component" value="Genome"/>
</dbReference>